<keyword evidence="4" id="KW-0808">Transferase</keyword>
<dbReference type="Pfam" id="PF02518">
    <property type="entry name" value="HATPase_c"/>
    <property type="match status" value="1"/>
</dbReference>
<dbReference type="GO" id="GO:0006355">
    <property type="term" value="P:regulation of DNA-templated transcription"/>
    <property type="evidence" value="ECO:0007669"/>
    <property type="project" value="InterPro"/>
</dbReference>
<dbReference type="CDD" id="cd00130">
    <property type="entry name" value="PAS"/>
    <property type="match status" value="3"/>
</dbReference>
<evidence type="ECO:0000256" key="3">
    <source>
        <dbReference type="ARBA" id="ARBA00022553"/>
    </source>
</evidence>
<name>A0A7T0BVQ8_9BACT</name>
<dbReference type="InterPro" id="IPR003594">
    <property type="entry name" value="HATPase_dom"/>
</dbReference>
<dbReference type="InterPro" id="IPR001610">
    <property type="entry name" value="PAC"/>
</dbReference>
<dbReference type="NCBIfam" id="TIGR00229">
    <property type="entry name" value="sensory_box"/>
    <property type="match status" value="3"/>
</dbReference>
<keyword evidence="6" id="KW-0902">Two-component regulatory system</keyword>
<evidence type="ECO:0000256" key="4">
    <source>
        <dbReference type="ARBA" id="ARBA00022679"/>
    </source>
</evidence>
<dbReference type="EC" id="2.7.13.3" evidence="2"/>
<feature type="domain" description="PAC" evidence="10">
    <location>
        <begin position="553"/>
        <end position="605"/>
    </location>
</feature>
<dbReference type="InterPro" id="IPR013767">
    <property type="entry name" value="PAS_fold"/>
</dbReference>
<dbReference type="Gene3D" id="3.30.450.20">
    <property type="entry name" value="PAS domain"/>
    <property type="match status" value="3"/>
</dbReference>
<dbReference type="InterPro" id="IPR036097">
    <property type="entry name" value="HisK_dim/P_sf"/>
</dbReference>
<dbReference type="CDD" id="cd16922">
    <property type="entry name" value="HATPase_EvgS-ArcB-TorS-like"/>
    <property type="match status" value="1"/>
</dbReference>
<evidence type="ECO:0000259" key="9">
    <source>
        <dbReference type="PROSITE" id="PS50112"/>
    </source>
</evidence>
<dbReference type="InterPro" id="IPR036890">
    <property type="entry name" value="HATPase_C_sf"/>
</dbReference>
<feature type="coiled-coil region" evidence="7">
    <location>
        <begin position="3"/>
        <end position="37"/>
    </location>
</feature>
<dbReference type="SMART" id="SM00065">
    <property type="entry name" value="GAF"/>
    <property type="match status" value="1"/>
</dbReference>
<dbReference type="InterPro" id="IPR004358">
    <property type="entry name" value="Sig_transdc_His_kin-like_C"/>
</dbReference>
<dbReference type="FunFam" id="3.30.565.10:FF:000010">
    <property type="entry name" value="Sensor histidine kinase RcsC"/>
    <property type="match status" value="1"/>
</dbReference>
<dbReference type="PANTHER" id="PTHR43711:SF26">
    <property type="entry name" value="SENSOR HISTIDINE KINASE RCSC"/>
    <property type="match status" value="1"/>
</dbReference>
<evidence type="ECO:0000256" key="7">
    <source>
        <dbReference type="SAM" id="Coils"/>
    </source>
</evidence>
<dbReference type="SMART" id="SM00388">
    <property type="entry name" value="HisKA"/>
    <property type="match status" value="1"/>
</dbReference>
<keyword evidence="7" id="KW-0175">Coiled coil</keyword>
<organism evidence="11 12">
    <name type="scientific">Candidatus Nitronauta litoralis</name>
    <dbReference type="NCBI Taxonomy" id="2705533"/>
    <lineage>
        <taxon>Bacteria</taxon>
        <taxon>Pseudomonadati</taxon>
        <taxon>Nitrospinota/Tectimicrobiota group</taxon>
        <taxon>Nitrospinota</taxon>
        <taxon>Nitrospinia</taxon>
        <taxon>Nitrospinales</taxon>
        <taxon>Nitrospinaceae</taxon>
        <taxon>Candidatus Nitronauta</taxon>
    </lineage>
</organism>
<dbReference type="Gene3D" id="3.30.565.10">
    <property type="entry name" value="Histidine kinase-like ATPase, C-terminal domain"/>
    <property type="match status" value="1"/>
</dbReference>
<dbReference type="SMART" id="SM00091">
    <property type="entry name" value="PAS"/>
    <property type="match status" value="3"/>
</dbReference>
<dbReference type="KEGG" id="nli:G3M70_07940"/>
<dbReference type="PROSITE" id="PS50112">
    <property type="entry name" value="PAS"/>
    <property type="match status" value="3"/>
</dbReference>
<dbReference type="SUPFAM" id="SSF55785">
    <property type="entry name" value="PYP-like sensor domain (PAS domain)"/>
    <property type="match status" value="3"/>
</dbReference>
<dbReference type="SMART" id="SM00387">
    <property type="entry name" value="HATPase_c"/>
    <property type="match status" value="1"/>
</dbReference>
<evidence type="ECO:0000313" key="12">
    <source>
        <dbReference type="Proteomes" id="UP000594688"/>
    </source>
</evidence>
<reference evidence="11 12" key="1">
    <citation type="submission" date="2020-02" db="EMBL/GenBank/DDBJ databases">
        <title>Genomic and physiological characterization of two novel Nitrospinaceae genera.</title>
        <authorList>
            <person name="Mueller A.J."/>
            <person name="Jung M.-Y."/>
            <person name="Strachan C.R."/>
            <person name="Herbold C.W."/>
            <person name="Kirkegaard R.H."/>
            <person name="Daims H."/>
        </authorList>
    </citation>
    <scope>NUCLEOTIDE SEQUENCE [LARGE SCALE GENOMIC DNA]</scope>
    <source>
        <strain evidence="11">EB</strain>
    </source>
</reference>
<dbReference type="PROSITE" id="PS50113">
    <property type="entry name" value="PAC"/>
    <property type="match status" value="2"/>
</dbReference>
<dbReference type="PANTHER" id="PTHR43711">
    <property type="entry name" value="TWO-COMPONENT HISTIDINE KINASE"/>
    <property type="match status" value="1"/>
</dbReference>
<evidence type="ECO:0000256" key="1">
    <source>
        <dbReference type="ARBA" id="ARBA00000085"/>
    </source>
</evidence>
<protein>
    <recommendedName>
        <fullName evidence="2">histidine kinase</fullName>
        <ecNumber evidence="2">2.7.13.3</ecNumber>
    </recommendedName>
</protein>
<dbReference type="SUPFAM" id="SSF55874">
    <property type="entry name" value="ATPase domain of HSP90 chaperone/DNA topoisomerase II/histidine kinase"/>
    <property type="match status" value="1"/>
</dbReference>
<accession>A0A7T0BVQ8</accession>
<dbReference type="GO" id="GO:0000155">
    <property type="term" value="F:phosphorelay sensor kinase activity"/>
    <property type="evidence" value="ECO:0007669"/>
    <property type="project" value="InterPro"/>
</dbReference>
<dbReference type="Pfam" id="PF08448">
    <property type="entry name" value="PAS_4"/>
    <property type="match status" value="1"/>
</dbReference>
<dbReference type="InterPro" id="IPR035965">
    <property type="entry name" value="PAS-like_dom_sf"/>
</dbReference>
<dbReference type="PROSITE" id="PS50109">
    <property type="entry name" value="HIS_KIN"/>
    <property type="match status" value="1"/>
</dbReference>
<dbReference type="PRINTS" id="PR00344">
    <property type="entry name" value="BCTRLSENSOR"/>
</dbReference>
<dbReference type="EMBL" id="CP048685">
    <property type="protein sequence ID" value="QPJ61813.1"/>
    <property type="molecule type" value="Genomic_DNA"/>
</dbReference>
<dbReference type="SUPFAM" id="SSF55781">
    <property type="entry name" value="GAF domain-like"/>
    <property type="match status" value="1"/>
</dbReference>
<evidence type="ECO:0000313" key="11">
    <source>
        <dbReference type="EMBL" id="QPJ61813.1"/>
    </source>
</evidence>
<gene>
    <name evidence="11" type="ORF">G3M70_07940</name>
</gene>
<keyword evidence="3" id="KW-0597">Phosphoprotein</keyword>
<dbReference type="Gene3D" id="3.30.450.40">
    <property type="match status" value="1"/>
</dbReference>
<evidence type="ECO:0000256" key="6">
    <source>
        <dbReference type="ARBA" id="ARBA00023012"/>
    </source>
</evidence>
<dbReference type="InterPro" id="IPR050736">
    <property type="entry name" value="Sensor_HK_Regulatory"/>
</dbReference>
<dbReference type="Pfam" id="PF13426">
    <property type="entry name" value="PAS_9"/>
    <property type="match status" value="1"/>
</dbReference>
<dbReference type="InterPro" id="IPR000700">
    <property type="entry name" value="PAS-assoc_C"/>
</dbReference>
<feature type="domain" description="PAS" evidence="9">
    <location>
        <begin position="480"/>
        <end position="550"/>
    </location>
</feature>
<evidence type="ECO:0000259" key="8">
    <source>
        <dbReference type="PROSITE" id="PS50109"/>
    </source>
</evidence>
<dbReference type="InterPro" id="IPR029016">
    <property type="entry name" value="GAF-like_dom_sf"/>
</dbReference>
<dbReference type="Pfam" id="PF00989">
    <property type="entry name" value="PAS"/>
    <property type="match status" value="1"/>
</dbReference>
<feature type="domain" description="PAS" evidence="9">
    <location>
        <begin position="342"/>
        <end position="411"/>
    </location>
</feature>
<evidence type="ECO:0000256" key="2">
    <source>
        <dbReference type="ARBA" id="ARBA00012438"/>
    </source>
</evidence>
<dbReference type="Gene3D" id="1.10.287.130">
    <property type="match status" value="1"/>
</dbReference>
<feature type="domain" description="PAC" evidence="10">
    <location>
        <begin position="121"/>
        <end position="173"/>
    </location>
</feature>
<dbReference type="InterPro" id="IPR005467">
    <property type="entry name" value="His_kinase_dom"/>
</dbReference>
<feature type="domain" description="Histidine kinase" evidence="8">
    <location>
        <begin position="623"/>
        <end position="839"/>
    </location>
</feature>
<keyword evidence="5" id="KW-0418">Kinase</keyword>
<dbReference type="Pfam" id="PF00512">
    <property type="entry name" value="HisKA"/>
    <property type="match status" value="1"/>
</dbReference>
<dbReference type="InterPro" id="IPR003661">
    <property type="entry name" value="HisK_dim/P_dom"/>
</dbReference>
<proteinExistence type="predicted"/>
<dbReference type="Proteomes" id="UP000594688">
    <property type="component" value="Chromosome"/>
</dbReference>
<comment type="catalytic activity">
    <reaction evidence="1">
        <text>ATP + protein L-histidine = ADP + protein N-phospho-L-histidine.</text>
        <dbReference type="EC" id="2.7.13.3"/>
    </reaction>
</comment>
<dbReference type="AlphaFoldDB" id="A0A7T0BVQ8"/>
<evidence type="ECO:0000256" key="5">
    <source>
        <dbReference type="ARBA" id="ARBA00022777"/>
    </source>
</evidence>
<dbReference type="InterPro" id="IPR000014">
    <property type="entry name" value="PAS"/>
</dbReference>
<evidence type="ECO:0000259" key="10">
    <source>
        <dbReference type="PROSITE" id="PS50113"/>
    </source>
</evidence>
<dbReference type="SUPFAM" id="SSF47384">
    <property type="entry name" value="Homodimeric domain of signal transducing histidine kinase"/>
    <property type="match status" value="1"/>
</dbReference>
<dbReference type="InterPro" id="IPR003018">
    <property type="entry name" value="GAF"/>
</dbReference>
<sequence length="844" mass="94171">MTLRSSKNEKQDIAEEVDRLRQENNFLKKQVAEWQEKESRWLNKIISLQNIVESPSAVSIMITDLQGNILLWNKGAENMLGYSAGEIINKKKISVLYPDEGDTREVVKEVVTHIINEKKGITCEVEELHKDGHKLWVRLTLSPRFNEQGEVIGILGIGENATERKQAEAALAERVTLAAFSAKIGNALVESASMRQVLTRCTEITSHYLGICLARVWIIYKGENVLEVQAEASGGLSSDPPVASGRMEKDPLGIIAAGKKPFLSNQASKDQNLQHYHDWLVREGIQGYGAYPLVLEQQVMGIFEVFSHKKLSEARHHTLATTADEITLGLDRVRTFDALQNSEERIRSIVNNSLEGLITFYRNGKIASFNPAAEKIFGYPAEEAIKNSLATVFPNLCDTAGEIKEHLLSGDDSLLGRLVEETGQNKQGNHFPVDLAVSEIKFPERRKANRSESGDRPSLYTAMVRDITQRKGFEEALRNERDYTMRIIERTPALVVGLGLDGTTRFVNPAVERTTGFQAGDLIGQNWWRTVLPGEAYKQTEALFDAMQKGPVLNHEIVLTARNKEKRVVSWSNIQRLGDQGQLEENIGFGTDVTEQKRVEKQLIAAARKAEESNRLKSDFLSIISHELRTPLTVMLGSTPLLLNAEDLPDPDEIVNISRDIDSSGKHLLALIDDLLDFSKVEAGKMGLSLDELSIGDFMEQLIPACQMIAQKKGLMIFSEVEDFNLLADKVRLKQIIFNLLSNAIKFTDEGSITVRVRKEQNKAVFEVEDTGCGISENDVRYIFDVFRQVDASTTRAASGTGLGLAITKELVELHQGTIAVESTFGKGSVFRFVLPLEPERRDN</sequence>
<feature type="domain" description="PAS" evidence="9">
    <location>
        <begin position="48"/>
        <end position="100"/>
    </location>
</feature>
<dbReference type="SMART" id="SM00086">
    <property type="entry name" value="PAC"/>
    <property type="match status" value="2"/>
</dbReference>
<dbReference type="CDD" id="cd00082">
    <property type="entry name" value="HisKA"/>
    <property type="match status" value="1"/>
</dbReference>
<dbReference type="InterPro" id="IPR013656">
    <property type="entry name" value="PAS_4"/>
</dbReference>